<dbReference type="InterPro" id="IPR032710">
    <property type="entry name" value="NTF2-like_dom_sf"/>
</dbReference>
<reference evidence="2 3" key="1">
    <citation type="submission" date="2019-01" db="EMBL/GenBank/DDBJ databases">
        <title>Cytophagaceae bacterium strain CAR-16.</title>
        <authorList>
            <person name="Chen W.-M."/>
        </authorList>
    </citation>
    <scope>NUCLEOTIDE SEQUENCE [LARGE SCALE GENOMIC DNA]</scope>
    <source>
        <strain evidence="2 3">CAR-16</strain>
    </source>
</reference>
<dbReference type="Proteomes" id="UP000289455">
    <property type="component" value="Unassembled WGS sequence"/>
</dbReference>
<evidence type="ECO:0008006" key="4">
    <source>
        <dbReference type="Google" id="ProtNLM"/>
    </source>
</evidence>
<dbReference type="AlphaFoldDB" id="A0A4Q1BXB0"/>
<feature type="signal peptide" evidence="1">
    <location>
        <begin position="1"/>
        <end position="16"/>
    </location>
</feature>
<dbReference type="OrthoDB" id="1442472at2"/>
<evidence type="ECO:0000313" key="3">
    <source>
        <dbReference type="Proteomes" id="UP000289455"/>
    </source>
</evidence>
<proteinExistence type="predicted"/>
<evidence type="ECO:0000256" key="1">
    <source>
        <dbReference type="SAM" id="SignalP"/>
    </source>
</evidence>
<sequence>MKNVLLLILVSGMVIACGTQEKASISEAKKDANQNGYTVAKSSNIDLVKKFNELAIQYDTAAISAMYSSRQDTIHDNLTNMTVSENLQSISKLKAANIKISIKNYGALWETINDEASPKGVKNYVIAYILMNLNNGKQNRDIIMNQVCAIKDGKIVEEWDIYDTKAIEEFLK</sequence>
<dbReference type="PROSITE" id="PS51257">
    <property type="entry name" value="PROKAR_LIPOPROTEIN"/>
    <property type="match status" value="1"/>
</dbReference>
<dbReference type="SUPFAM" id="SSF54427">
    <property type="entry name" value="NTF2-like"/>
    <property type="match status" value="1"/>
</dbReference>
<name>A0A4Q1BXB0_9BACT</name>
<comment type="caution">
    <text evidence="2">The sequence shown here is derived from an EMBL/GenBank/DDBJ whole genome shotgun (WGS) entry which is preliminary data.</text>
</comment>
<evidence type="ECO:0000313" key="2">
    <source>
        <dbReference type="EMBL" id="RXK46534.1"/>
    </source>
</evidence>
<keyword evidence="3" id="KW-1185">Reference proteome</keyword>
<gene>
    <name evidence="2" type="ORF">ESB04_11970</name>
</gene>
<dbReference type="EMBL" id="SDHY01000009">
    <property type="protein sequence ID" value="RXK46534.1"/>
    <property type="molecule type" value="Genomic_DNA"/>
</dbReference>
<protein>
    <recommendedName>
        <fullName evidence="4">Nuclear transport factor 2 family protein</fullName>
    </recommendedName>
</protein>
<accession>A0A4Q1BXB0</accession>
<organism evidence="2 3">
    <name type="scientific">Aquirufa rosea</name>
    <dbReference type="NCBI Taxonomy" id="2509241"/>
    <lineage>
        <taxon>Bacteria</taxon>
        <taxon>Pseudomonadati</taxon>
        <taxon>Bacteroidota</taxon>
        <taxon>Cytophagia</taxon>
        <taxon>Cytophagales</taxon>
        <taxon>Flectobacillaceae</taxon>
        <taxon>Aquirufa</taxon>
    </lineage>
</organism>
<feature type="chain" id="PRO_5020389945" description="Nuclear transport factor 2 family protein" evidence="1">
    <location>
        <begin position="17"/>
        <end position="172"/>
    </location>
</feature>
<dbReference type="RefSeq" id="WP_129027990.1">
    <property type="nucleotide sequence ID" value="NZ_SDHY01000009.1"/>
</dbReference>
<keyword evidence="1" id="KW-0732">Signal</keyword>